<keyword evidence="1" id="KW-0805">Transcription regulation</keyword>
<dbReference type="InterPro" id="IPR001647">
    <property type="entry name" value="HTH_TetR"/>
</dbReference>
<dbReference type="AlphaFoldDB" id="A0A0U1CUW5"/>
<sequence>MARQIRSEATRRKILDAAMEVFGEVGYAAAGWGSIIERTGMTKGALYHHFDSKESLASEILKEGSDNLLTAFRNVCGSSSPGLENLLHGAFTIVEVLNSDEMVRTAEQLASALSGLNDAAASFYANLAASIEEQARRAIGEGDLRNDVDPQVLSEFLVGAMFGTRLVFNAIARRDAGRPIAGDIAGRLRQILELLLPGTVTDASLPYFRQYLGREVMRHAPSAAPRADADTEPLIG</sequence>
<keyword evidence="2" id="KW-0238">DNA-binding</keyword>
<dbReference type="Pfam" id="PF00440">
    <property type="entry name" value="TetR_N"/>
    <property type="match status" value="1"/>
</dbReference>
<dbReference type="Gene3D" id="1.10.357.10">
    <property type="entry name" value="Tetracycline Repressor, domain 2"/>
    <property type="match status" value="1"/>
</dbReference>
<dbReference type="PANTHER" id="PTHR47506:SF1">
    <property type="entry name" value="HTH-TYPE TRANSCRIPTIONAL REGULATOR YJDC"/>
    <property type="match status" value="1"/>
</dbReference>
<keyword evidence="5" id="KW-1185">Reference proteome</keyword>
<proteinExistence type="predicted"/>
<dbReference type="OrthoDB" id="3237195at2"/>
<evidence type="ECO:0000256" key="3">
    <source>
        <dbReference type="ARBA" id="ARBA00023163"/>
    </source>
</evidence>
<evidence type="ECO:0000256" key="2">
    <source>
        <dbReference type="ARBA" id="ARBA00023125"/>
    </source>
</evidence>
<dbReference type="PANTHER" id="PTHR47506">
    <property type="entry name" value="TRANSCRIPTIONAL REGULATORY PROTEIN"/>
    <property type="match status" value="1"/>
</dbReference>
<reference evidence="5" key="1">
    <citation type="submission" date="2015-03" db="EMBL/GenBank/DDBJ databases">
        <authorList>
            <person name="Urmite Genomes"/>
        </authorList>
    </citation>
    <scope>NUCLEOTIDE SEQUENCE [LARGE SCALE GENOMIC DNA]</scope>
    <source>
        <strain evidence="5">CSUR P1344</strain>
    </source>
</reference>
<dbReference type="SUPFAM" id="SSF48498">
    <property type="entry name" value="Tetracyclin repressor-like, C-terminal domain"/>
    <property type="match status" value="1"/>
</dbReference>
<dbReference type="EMBL" id="CTEC01000001">
    <property type="protein sequence ID" value="CQD02413.1"/>
    <property type="molecule type" value="Genomic_DNA"/>
</dbReference>
<dbReference type="SUPFAM" id="SSF46689">
    <property type="entry name" value="Homeodomain-like"/>
    <property type="match status" value="1"/>
</dbReference>
<dbReference type="Proteomes" id="UP000199601">
    <property type="component" value="Unassembled WGS sequence"/>
</dbReference>
<dbReference type="STRING" id="761804.BN000_00237"/>
<dbReference type="InterPro" id="IPR036271">
    <property type="entry name" value="Tet_transcr_reg_TetR-rel_C_sf"/>
</dbReference>
<evidence type="ECO:0000313" key="5">
    <source>
        <dbReference type="Proteomes" id="UP000199601"/>
    </source>
</evidence>
<dbReference type="PROSITE" id="PS50977">
    <property type="entry name" value="HTH_TETR_2"/>
    <property type="match status" value="1"/>
</dbReference>
<name>A0A0U1CUW5_9MYCO</name>
<dbReference type="InterPro" id="IPR009057">
    <property type="entry name" value="Homeodomain-like_sf"/>
</dbReference>
<evidence type="ECO:0000256" key="1">
    <source>
        <dbReference type="ARBA" id="ARBA00023015"/>
    </source>
</evidence>
<dbReference type="GO" id="GO:0003677">
    <property type="term" value="F:DNA binding"/>
    <property type="evidence" value="ECO:0007669"/>
    <property type="project" value="UniProtKB-UniRule"/>
</dbReference>
<organism evidence="4 5">
    <name type="scientific">Mycobacterium europaeum</name>
    <dbReference type="NCBI Taxonomy" id="761804"/>
    <lineage>
        <taxon>Bacteria</taxon>
        <taxon>Bacillati</taxon>
        <taxon>Actinomycetota</taxon>
        <taxon>Actinomycetes</taxon>
        <taxon>Mycobacteriales</taxon>
        <taxon>Mycobacteriaceae</taxon>
        <taxon>Mycobacterium</taxon>
        <taxon>Mycobacterium simiae complex</taxon>
    </lineage>
</organism>
<dbReference type="PRINTS" id="PR00455">
    <property type="entry name" value="HTHTETR"/>
</dbReference>
<keyword evidence="3" id="KW-0804">Transcription</keyword>
<gene>
    <name evidence="4" type="ORF">BN000_00237</name>
</gene>
<dbReference type="RefSeq" id="WP_085239671.1">
    <property type="nucleotide sequence ID" value="NZ_CTEC01000001.1"/>
</dbReference>
<protein>
    <submittedName>
        <fullName evidence="4">TetR family transcriptional regulator</fullName>
    </submittedName>
</protein>
<accession>A0A0U1CUW5</accession>
<evidence type="ECO:0000313" key="4">
    <source>
        <dbReference type="EMBL" id="CQD02413.1"/>
    </source>
</evidence>